<accession>F0W5U1</accession>
<gene>
    <name evidence="3" type="primary">AlNc14C22G2256</name>
    <name evidence="3" type="ORF">ALNC14_026250</name>
</gene>
<dbReference type="HOGENOM" id="CLU_249556_0_0_1"/>
<reference evidence="3" key="1">
    <citation type="journal article" date="2011" name="PLoS Biol.">
        <title>Gene gain and loss during evolution of obligate parasitism in the white rust pathogen of Arabidopsis thaliana.</title>
        <authorList>
            <person name="Kemen E."/>
            <person name="Gardiner A."/>
            <person name="Schultz-Larsen T."/>
            <person name="Kemen A.C."/>
            <person name="Balmuth A.L."/>
            <person name="Robert-Seilaniantz A."/>
            <person name="Bailey K."/>
            <person name="Holub E."/>
            <person name="Studholme D.J."/>
            <person name="Maclean D."/>
            <person name="Jones J.D."/>
        </authorList>
    </citation>
    <scope>NUCLEOTIDE SEQUENCE</scope>
</reference>
<feature type="compositionally biased region" description="Basic and acidic residues" evidence="1">
    <location>
        <begin position="81"/>
        <end position="93"/>
    </location>
</feature>
<evidence type="ECO:0000313" key="3">
    <source>
        <dbReference type="EMBL" id="CCA16482.1"/>
    </source>
</evidence>
<feature type="region of interest" description="Disordered" evidence="1">
    <location>
        <begin position="321"/>
        <end position="374"/>
    </location>
</feature>
<sequence length="1483" mass="162833">MKVLLLWKCAICVLQTLCSINGQPEAAPTVGSTAPAKVNGQNEAAGTNDPPTYAGSNEVVEANSITTQGPPQSPSQPNEEAVSKEEYSAKDSSTRVGKKAGPPFWILPKNDPSNAELMAGWKQITMESQLPLKFCSKANAEETADNQDISSCDYMAFAVIDRNYKPTYLCVGDENPPPIIKSPSSGKGLGRSTGRSLIEVTPSNGSTRPGEVTSSRHTSEDSAGTKIMVHTEFTDKCLIRFQFASATGHLVFSDQQKTSFWAINPKTRVLEAVVDENSATAFEMFQSMHSDAILLRGGPYFLSLVAPSPLALTIDTTLKESTSEEEAAMSTASGIPPVQPPPTPGAPPSPPPPTPEVPPSTPPPTPGVPAPPVASVPARLRMLDAPAAPTSTARLQFKRVDSSRFVFASNAITSAAYLLPPTILQSMGNVTAFSAAIDAIEARVLGYRLQYLKTSSKLLTSTWMAYDLSLLILLKRPFNVFQIEVANAWDLSAVFRKAIALVTEKLLPQYSEIFPSLGKGFPKAFSMYAIASSRIVVVESPQVWQEVASEYVMIHTEKDPISMHLGATIFAQAMMQDFEEKTSFFTDPSISVPDVMAVYYRSSCALAFFQPQITLVAKLNLVQFLTNRFEKFRAQLILPNEETGAYWFSNLLTSKRFGMDTSEILIDLGLLRALDPTFVAEKTNLGDRISSDIFQQMNGILQSSNGIDIRRIGELVESFNYEEVNVVIGQVCAAGNLRIELCVLPLLLRQIQNMRGTQNSLLSPNITTDLTMGEYKNYEEYLQLVVEDKRHLQIGSELATTIQQFNNLTFELGNDISDTVAQTTMASMAENSKSMAKTSQVLNQYLSSESKFRVDAFNSRMLQKLSIVNTRAEKVKDLVKPFLEKLRQIAKFAMVRAVVDLAVNLIYMVFQIIDMAMAFRKGGSMDIGTIGGVVSTARDILANLKTVKDTVGLIGILIELSTQLVELGVKVQNVMPLLIKIRVSAANITDSTGRNMSTAERQIAAETFLTAVQDYRPPLMLADINSLEKQLTAFAKKMCAVAQTPASNDCVTAPADAGGLFDHIDGIRLVTDELMQILYQHATEAVTARTRSLLQEVAKENEVDAGTLDPKSNDVKEQRLETFKRQVRAQRYKNSIAIAATLLNQFQITSALIGKCNREAYTNGGLPTNLCQQALYSGNPVADTTLLKIMSSRVRLNQPTIVRNTATIPTMPSSNDDLAYIDIPKLMTGEPHYFQLSSNVSWLMSNNWIQQESDLTNFVSYFTKLRVKLPVFLNNCLTEQCQMTVVVQSMPISDLGPSMKNKKYRLSPRLYKTEFEQVPRALKTKSATCENVEYQNCDSRWPQYCFRSHGLSDASALKGLNPSMFSEFAMVAEVETSEGTDPLAIAYQLEATPFSVYVDFEVLRYTVRDDVDSEDIARKRTRRLRASRPIANTPNPTASVSGRCCAKGSYLGGVNGEQECRLCPKGTFSRFGGLFCAGNGTGT</sequence>
<evidence type="ECO:0000256" key="1">
    <source>
        <dbReference type="SAM" id="MobiDB-lite"/>
    </source>
</evidence>
<protein>
    <submittedName>
        <fullName evidence="3">AlNc14C22G2256 protein</fullName>
    </submittedName>
</protein>
<feature type="compositionally biased region" description="Pro residues" evidence="1">
    <location>
        <begin position="337"/>
        <end position="374"/>
    </location>
</feature>
<feature type="chain" id="PRO_5003261501" evidence="2">
    <location>
        <begin position="23"/>
        <end position="1483"/>
    </location>
</feature>
<evidence type="ECO:0000256" key="2">
    <source>
        <dbReference type="SAM" id="SignalP"/>
    </source>
</evidence>
<feature type="compositionally biased region" description="Polar residues" evidence="1">
    <location>
        <begin position="201"/>
        <end position="216"/>
    </location>
</feature>
<feature type="region of interest" description="Disordered" evidence="1">
    <location>
        <begin position="179"/>
        <end position="223"/>
    </location>
</feature>
<name>F0W5U1_9STRA</name>
<keyword evidence="2" id="KW-0732">Signal</keyword>
<dbReference type="EMBL" id="FR824067">
    <property type="protein sequence ID" value="CCA16482.1"/>
    <property type="molecule type" value="Genomic_DNA"/>
</dbReference>
<reference evidence="3" key="2">
    <citation type="submission" date="2011-02" db="EMBL/GenBank/DDBJ databases">
        <authorList>
            <person name="MacLean D."/>
        </authorList>
    </citation>
    <scope>NUCLEOTIDE SEQUENCE</scope>
</reference>
<feature type="signal peptide" evidence="2">
    <location>
        <begin position="1"/>
        <end position="22"/>
    </location>
</feature>
<feature type="region of interest" description="Disordered" evidence="1">
    <location>
        <begin position="26"/>
        <end position="105"/>
    </location>
</feature>
<organism evidence="3">
    <name type="scientific">Albugo laibachii Nc14</name>
    <dbReference type="NCBI Taxonomy" id="890382"/>
    <lineage>
        <taxon>Eukaryota</taxon>
        <taxon>Sar</taxon>
        <taxon>Stramenopiles</taxon>
        <taxon>Oomycota</taxon>
        <taxon>Peronosporomycetes</taxon>
        <taxon>Albuginales</taxon>
        <taxon>Albuginaceae</taxon>
        <taxon>Albugo</taxon>
    </lineage>
</organism>
<proteinExistence type="predicted"/>